<reference evidence="4" key="1">
    <citation type="submission" date="2016-05" db="EMBL/GenBank/DDBJ databases">
        <authorList>
            <person name="Naeem Raeece"/>
        </authorList>
    </citation>
    <scope>NUCLEOTIDE SEQUENCE [LARGE SCALE GENOMIC DNA]</scope>
</reference>
<feature type="region of interest" description="Disordered" evidence="2">
    <location>
        <begin position="743"/>
        <end position="783"/>
    </location>
</feature>
<dbReference type="PANTHER" id="PTHR10331">
    <property type="entry name" value="T COMPLEX PROTEIN 10"/>
    <property type="match status" value="1"/>
</dbReference>
<proteinExistence type="inferred from homology"/>
<evidence type="ECO:0000313" key="4">
    <source>
        <dbReference type="Proteomes" id="UP000078560"/>
    </source>
</evidence>
<organism evidence="3 4">
    <name type="scientific">Plasmodium ovale curtisi</name>
    <dbReference type="NCBI Taxonomy" id="864141"/>
    <lineage>
        <taxon>Eukaryota</taxon>
        <taxon>Sar</taxon>
        <taxon>Alveolata</taxon>
        <taxon>Apicomplexa</taxon>
        <taxon>Aconoidasida</taxon>
        <taxon>Haemosporida</taxon>
        <taxon>Plasmodiidae</taxon>
        <taxon>Plasmodium</taxon>
        <taxon>Plasmodium (Plasmodium)</taxon>
    </lineage>
</organism>
<accession>A0A1A8W4D8</accession>
<name>A0A1A8W4D8_PLAOA</name>
<dbReference type="EMBL" id="FLQU01000500">
    <property type="protein sequence ID" value="SBS86534.1"/>
    <property type="molecule type" value="Genomic_DNA"/>
</dbReference>
<feature type="compositionally biased region" description="Basic and acidic residues" evidence="2">
    <location>
        <begin position="568"/>
        <end position="594"/>
    </location>
</feature>
<dbReference type="InterPro" id="IPR026581">
    <property type="entry name" value="TCP10L/CENPJ"/>
</dbReference>
<sequence length="1603" mass="185266">MKKRNEDFDDYYDVYEENWTHDTFAELEYTQSLEKNIQNKLNKKESQQNIFFCASDKVELNNSNESQLSQCDKGGTDKSKKLKDGKKDTCSEFDMCGNREGEGEKNQREGSQSRSHQSKSHQSGNRHSKIAAVVNKSLVRSSVDMDDRNSAGLNDSKKSENESYLLKDIYEELEMPANDNKSTYSLEDEFSKINNDYFMEKLEINSSNNQSDSAEANGSSIFQIDQSAMNVWDNMQDSAECNYDVSGFHDGEIEDDAFDEDLFGDSPFNNIEHECRDDKTNREDSFGNHTGSIFESKNCEILSERKHELKSSSSFSIFLKEHLETSKCKQGSKDDHFLEGYNINEKNMEVEDEGMVNIRSDLVCSHPSGHMTFSDSPLNLKGKRNILPKSKKVCSDKHINSCNDYDKRDFLNGEYAENADSRHVNDVSVVTSDAYIGNSGYSSVNNAHGVDRDTHNGTNDHDFEDTSLCNGTRKWKSPKTRRKVYSTSRAETPHISSELLHSSNELLHSSNELLHSSNGLLHSTNARPYSSIGCTVKKDDDTSNNTGNAEGRCDNCSRSGDSLYSDNSHSRERSVYLNENIRDTLQRKGRDSKNCEQPLRTSCGSSGYHTDEANDKDETNDNPFTKKKSNNLKFKKKYMKESDYLNEDEIRNIECGNSREKMQRRQDSPSNNDRKVATSAIPSQFNHHTHNEQKENKKKGELCRSSTDDNANYAKRKKERVLEGKTCNSNDSTDICVDLNDEESWDDMDSGTAKNGNLRKRSVQRGNVKKGNAQRGNVQRRNLQRRFAENGLVETLKRRGKRLSKEKGDCEKEELSKREKDETKYENIEKKDGDVKLKELGNELNNQINKLEKEQDKVKKLEYELIAKSAEIELEREEMKNKIDEEKKKMIKTIEEEKKKWSKEKKRIENEVDKQRNIITNKRKLTNEIAMFKNKIKELEEKMQIEKKQHKIIVDKLKKKVENLTIDNEKLKMELKISDEYRNKLENYQQKTIMRLATTVGDKKQSKQSHYTGMGCNHDTDGLHLGEETMDNDVANGQRRKGEGKFLHYMDESECRRKKNDFENCKDYENGKNYEDCEDYEKSEEVLKIINLQKDRMQSESDIMYETSNSDRENGKNGWLRKGNPLIGNSKDHLNNKEKNKKITFDKLFVRKENTKNVDPVKTEEEYINKNLNRLKSIIGRNKNRLKIDRVGNEEDKSSFTTSERSKNCKQFFFENCTNVNDNSSNKNDATCEKMKRKSDPTKHGYNCSLLNNLTTEPKFCQADREKDRDELLLNLKANTSITNSNIKNDDVGNYQHVNKQKKDYTSHIIDNISNRPIACKKSQQILNRNEGDSSELLGRFSYDEYVKKTEQNGKEKKSKQVLHYMDNYSTDEAHSNHQQGVHTNPFVSPTHGDKSNTKMSILNENIHARNKLTEVAFSKGDTPTCSGEILNPFGKDWDFIINFDFDELFNRCENVIESVFSSSKKIKYRQAFIDGKVETLFEDGVKIIEKNKNKKIIDPSNMTIYLYPSKDYRARLPNSYTVSRFRHLFRFVSKGIYQVNIPNKCQLNKFPSGQVDCKYSDGHMQILFCDGRRKEILPNKEEYNQKVMLEPEVPLEVVLPIY</sequence>
<evidence type="ECO:0000256" key="2">
    <source>
        <dbReference type="SAM" id="MobiDB-lite"/>
    </source>
</evidence>
<feature type="region of interest" description="Disordered" evidence="2">
    <location>
        <begin position="655"/>
        <end position="708"/>
    </location>
</feature>
<feature type="compositionally biased region" description="Basic and acidic residues" evidence="2">
    <location>
        <begin position="609"/>
        <end position="619"/>
    </location>
</feature>
<dbReference type="Gene3D" id="2.60.450.20">
    <property type="match status" value="1"/>
</dbReference>
<protein>
    <recommendedName>
        <fullName evidence="5">Spindle assembly abnormal protein 4</fullName>
    </recommendedName>
</protein>
<feature type="compositionally biased region" description="Basic residues" evidence="2">
    <location>
        <begin position="116"/>
        <end position="129"/>
    </location>
</feature>
<gene>
    <name evidence="3" type="ORF">POVCU2_0037740</name>
</gene>
<feature type="compositionally biased region" description="Basic and acidic residues" evidence="2">
    <location>
        <begin position="655"/>
        <end position="676"/>
    </location>
</feature>
<comment type="similarity">
    <text evidence="1">Belongs to the TCP10 family.</text>
</comment>
<dbReference type="InterPro" id="IPR047002">
    <property type="entry name" value="Tcp10_C_sf"/>
</dbReference>
<feature type="compositionally biased region" description="Basic and acidic residues" evidence="2">
    <location>
        <begin position="689"/>
        <end position="702"/>
    </location>
</feature>
<feature type="region of interest" description="Disordered" evidence="2">
    <location>
        <begin position="803"/>
        <end position="823"/>
    </location>
</feature>
<dbReference type="Proteomes" id="UP000078560">
    <property type="component" value="Unassembled WGS sequence"/>
</dbReference>
<feature type="compositionally biased region" description="Polar residues" evidence="2">
    <location>
        <begin position="556"/>
        <end position="567"/>
    </location>
</feature>
<feature type="compositionally biased region" description="Polar residues" evidence="2">
    <location>
        <begin position="599"/>
        <end position="608"/>
    </location>
</feature>
<feature type="region of interest" description="Disordered" evidence="2">
    <location>
        <begin position="538"/>
        <end position="628"/>
    </location>
</feature>
<evidence type="ECO:0008006" key="5">
    <source>
        <dbReference type="Google" id="ProtNLM"/>
    </source>
</evidence>
<feature type="compositionally biased region" description="Basic and acidic residues" evidence="2">
    <location>
        <begin position="143"/>
        <end position="159"/>
    </location>
</feature>
<dbReference type="PANTHER" id="PTHR10331:SF6">
    <property type="entry name" value="SPINDLE ASSEMBLY ABNORMAL 4"/>
    <property type="match status" value="1"/>
</dbReference>
<evidence type="ECO:0000313" key="3">
    <source>
        <dbReference type="EMBL" id="SBS86534.1"/>
    </source>
</evidence>
<feature type="compositionally biased region" description="Basic and acidic residues" evidence="2">
    <location>
        <begin position="97"/>
        <end position="108"/>
    </location>
</feature>
<feature type="region of interest" description="Disordered" evidence="2">
    <location>
        <begin position="63"/>
        <end position="159"/>
    </location>
</feature>
<feature type="region of interest" description="Disordered" evidence="2">
    <location>
        <begin position="1107"/>
        <end position="1134"/>
    </location>
</feature>
<evidence type="ECO:0000256" key="1">
    <source>
        <dbReference type="ARBA" id="ARBA00005627"/>
    </source>
</evidence>